<evidence type="ECO:0000313" key="2">
    <source>
        <dbReference type="Proteomes" id="UP001073122"/>
    </source>
</evidence>
<keyword evidence="2" id="KW-1185">Reference proteome</keyword>
<proteinExistence type="predicted"/>
<dbReference type="RefSeq" id="WP_267264936.1">
    <property type="nucleotide sequence ID" value="NZ_JAOVZW010000008.1"/>
</dbReference>
<organism evidence="1 2">
    <name type="scientific">Chryseobacterium formosus</name>
    <dbReference type="NCBI Taxonomy" id="1537363"/>
    <lineage>
        <taxon>Bacteria</taxon>
        <taxon>Pseudomonadati</taxon>
        <taxon>Bacteroidota</taxon>
        <taxon>Flavobacteriia</taxon>
        <taxon>Flavobacteriales</taxon>
        <taxon>Weeksellaceae</taxon>
        <taxon>Chryseobacterium group</taxon>
        <taxon>Chryseobacterium</taxon>
    </lineage>
</organism>
<name>A0ABT3XNB3_9FLAO</name>
<comment type="caution">
    <text evidence="1">The sequence shown here is derived from an EMBL/GenBank/DDBJ whole genome shotgun (WGS) entry which is preliminary data.</text>
</comment>
<dbReference type="Proteomes" id="UP001073122">
    <property type="component" value="Unassembled WGS sequence"/>
</dbReference>
<accession>A0ABT3XNB3</accession>
<gene>
    <name evidence="1" type="ORF">OF897_06790</name>
</gene>
<sequence>MTHPLKNYYHADVLGKINHLIQAWELTPLQGKGLVARFNGGRSGYAHIELTISQGMEYTSEVIWNVNEHQIPFNFGHIPVVESALSFFSNYVSGIKGERVKLQFKITNIGIHIIDTQAKHFFEATMKALISCFDPDIFIFNSNLANRISGNSVEYSRQYKTSFLKSEILDSFKIKEISEVLSKIFNEDNVDIRMLNGLHFNTYIDESFEIRKVLLNENDMNILRTNNAINDRITDIGKSKYCQNFRRFL</sequence>
<protein>
    <submittedName>
        <fullName evidence="1">Uncharacterized protein</fullName>
    </submittedName>
</protein>
<reference evidence="1" key="1">
    <citation type="submission" date="2022-10" db="EMBL/GenBank/DDBJ databases">
        <title>Chryseobacterium sp. nov., a novel bacterial species.</title>
        <authorList>
            <person name="Cao Y."/>
        </authorList>
    </citation>
    <scope>NUCLEOTIDE SEQUENCE</scope>
    <source>
        <strain evidence="1">CCTCC AB2015118</strain>
    </source>
</reference>
<dbReference type="EMBL" id="JAOVZW010000008">
    <property type="protein sequence ID" value="MCX8523626.1"/>
    <property type="molecule type" value="Genomic_DNA"/>
</dbReference>
<evidence type="ECO:0000313" key="1">
    <source>
        <dbReference type="EMBL" id="MCX8523626.1"/>
    </source>
</evidence>